<gene>
    <name evidence="2" type="ORF">RN001_009898</name>
</gene>
<comment type="caution">
    <text evidence="2">The sequence shown here is derived from an EMBL/GenBank/DDBJ whole genome shotgun (WGS) entry which is preliminary data.</text>
</comment>
<evidence type="ECO:0000313" key="2">
    <source>
        <dbReference type="EMBL" id="KAK4877392.1"/>
    </source>
</evidence>
<dbReference type="AlphaFoldDB" id="A0AAN7P5T9"/>
<dbReference type="Gene3D" id="1.10.418.60">
    <property type="entry name" value="Ncd80 complex, Nuf2 subunit"/>
    <property type="match status" value="1"/>
</dbReference>
<feature type="coiled-coil region" evidence="1">
    <location>
        <begin position="145"/>
        <end position="255"/>
    </location>
</feature>
<accession>A0AAN7P5T9</accession>
<dbReference type="InterPro" id="IPR038275">
    <property type="entry name" value="Nuf2_N_sf"/>
</dbReference>
<keyword evidence="3" id="KW-1185">Reference proteome</keyword>
<keyword evidence="1" id="KW-0175">Coiled coil</keyword>
<evidence type="ECO:0000256" key="1">
    <source>
        <dbReference type="SAM" id="Coils"/>
    </source>
</evidence>
<dbReference type="EMBL" id="JARPUR010000004">
    <property type="protein sequence ID" value="KAK4877392.1"/>
    <property type="molecule type" value="Genomic_DNA"/>
</dbReference>
<dbReference type="Proteomes" id="UP001353858">
    <property type="component" value="Unassembled WGS sequence"/>
</dbReference>
<name>A0AAN7P5T9_9COLE</name>
<protein>
    <submittedName>
        <fullName evidence="2">Uncharacterized protein</fullName>
    </submittedName>
</protein>
<proteinExistence type="predicted"/>
<evidence type="ECO:0000313" key="3">
    <source>
        <dbReference type="Proteomes" id="UP001353858"/>
    </source>
</evidence>
<reference evidence="3" key="1">
    <citation type="submission" date="2023-01" db="EMBL/GenBank/DDBJ databases">
        <title>Key to firefly adult light organ development and bioluminescence: homeobox transcription factors regulate luciferase expression and transportation to peroxisome.</title>
        <authorList>
            <person name="Fu X."/>
        </authorList>
    </citation>
    <scope>NUCLEOTIDE SEQUENCE [LARGE SCALE GENOMIC DNA]</scope>
</reference>
<organism evidence="2 3">
    <name type="scientific">Aquatica leii</name>
    <dbReference type="NCBI Taxonomy" id="1421715"/>
    <lineage>
        <taxon>Eukaryota</taxon>
        <taxon>Metazoa</taxon>
        <taxon>Ecdysozoa</taxon>
        <taxon>Arthropoda</taxon>
        <taxon>Hexapoda</taxon>
        <taxon>Insecta</taxon>
        <taxon>Pterygota</taxon>
        <taxon>Neoptera</taxon>
        <taxon>Endopterygota</taxon>
        <taxon>Coleoptera</taxon>
        <taxon>Polyphaga</taxon>
        <taxon>Elateriformia</taxon>
        <taxon>Elateroidea</taxon>
        <taxon>Lampyridae</taxon>
        <taxon>Luciolinae</taxon>
        <taxon>Aquatica</taxon>
    </lineage>
</organism>
<feature type="coiled-coil region" evidence="1">
    <location>
        <begin position="357"/>
        <end position="398"/>
    </location>
</feature>
<sequence>MERNILDSGLSQCTDPLFQKYGIRQEDLDRPTKEFVIQTYDRFRGIIKDVLFQIVDEENNNNQELLSEPDFVIELLHFFNNSLMMPDAVLSLTDFYAPTAKRTKSRTRLIVMFVEYYIKQANQETDIVMSRRNQALKMTSLKKDKEDILSELAAIAENIAKEEDEINFLKNELKQSENHYEMLQQLQDDKKQHFKKLQQDLKENILTNENKQILLKNLKANIASANEEVVTKDTYDSLSDLKNNLIKKCEELERNSINISEGLSVRVIDIEYYKSIQKQIDTLSEFGKSLESQKSDFNTIKNKQEQLQTDYNMCVKRLECKHESIVKSKTNFKERNSNIESDLVKNNNLFQQFCKEYKQMNVEVQDEKELHKKLTQDIKVLQQKISNITMKLEKEDERIIQCINSCIGRYARIINAENIFITNYNNMLQHISERTLNGDAD</sequence>